<comment type="caution">
    <text evidence="1">The sequence shown here is derived from an EMBL/GenBank/DDBJ whole genome shotgun (WGS) entry which is preliminary data.</text>
</comment>
<reference evidence="1 2" key="1">
    <citation type="journal article" date="2021" name="Hortic Res">
        <title>High-quality reference genome and annotation aids understanding of berry development for evergreen blueberry (Vaccinium darrowii).</title>
        <authorList>
            <person name="Yu J."/>
            <person name="Hulse-Kemp A.M."/>
            <person name="Babiker E."/>
            <person name="Staton M."/>
        </authorList>
    </citation>
    <scope>NUCLEOTIDE SEQUENCE [LARGE SCALE GENOMIC DNA]</scope>
    <source>
        <strain evidence="2">cv. NJ 8807/NJ 8810</strain>
        <tissue evidence="1">Young leaf</tissue>
    </source>
</reference>
<evidence type="ECO:0000313" key="1">
    <source>
        <dbReference type="EMBL" id="KAH7844909.1"/>
    </source>
</evidence>
<sequence>MSDRRRIMPLRDVKDHPKRKVNLIAVVVEFSIPRMSVGTDYCTILKVIDQSQQNPELSVNVFMDDVHQLPHIRSRRDIIVLSCVRIERHNQDPCAVFNKSFSSYALFDGKCSSAFRPYQASPAFCLIASDKPFITSLKNWSLTFQLDPGISPYVVSLNHIKEKDYHDLVCKVLGVCEVSSNEWVLFLWDGTDVPPLSFNTKLEEHYSIQLQISVPLPTNAISNFPCVGTVLRVIADPAYGNLGYHFHSIGEWVRIRNVLFEVDSGLWKGVLSGTSKVRLLSENDNSVIERKRNLTERLLRSGRVPMSSYHVSNFLTVLTVTDYESTKFSTLMDLLTFSKDKGIFKCIVRVVAIYPLQVKDFWSPAGLYRIRVTLEDPTARIHALLCGEDAELFFGGYPSISVLAAKMNKLLGVSENDDSTRNPPWIQCCVELHLANEAGALGARHYHIRFTILVL</sequence>
<keyword evidence="2" id="KW-1185">Reference proteome</keyword>
<proteinExistence type="predicted"/>
<organism evidence="1 2">
    <name type="scientific">Vaccinium darrowii</name>
    <dbReference type="NCBI Taxonomy" id="229202"/>
    <lineage>
        <taxon>Eukaryota</taxon>
        <taxon>Viridiplantae</taxon>
        <taxon>Streptophyta</taxon>
        <taxon>Embryophyta</taxon>
        <taxon>Tracheophyta</taxon>
        <taxon>Spermatophyta</taxon>
        <taxon>Magnoliopsida</taxon>
        <taxon>eudicotyledons</taxon>
        <taxon>Gunneridae</taxon>
        <taxon>Pentapetalae</taxon>
        <taxon>asterids</taxon>
        <taxon>Ericales</taxon>
        <taxon>Ericaceae</taxon>
        <taxon>Vaccinioideae</taxon>
        <taxon>Vaccinieae</taxon>
        <taxon>Vaccinium</taxon>
    </lineage>
</organism>
<gene>
    <name evidence="1" type="ORF">Vadar_032935</name>
</gene>
<protein>
    <submittedName>
        <fullName evidence="1">Uncharacterized protein</fullName>
    </submittedName>
</protein>
<name>A0ACB7XVZ1_9ERIC</name>
<dbReference type="Proteomes" id="UP000828048">
    <property type="component" value="Chromosome 1"/>
</dbReference>
<evidence type="ECO:0000313" key="2">
    <source>
        <dbReference type="Proteomes" id="UP000828048"/>
    </source>
</evidence>
<dbReference type="EMBL" id="CM037151">
    <property type="protein sequence ID" value="KAH7844909.1"/>
    <property type="molecule type" value="Genomic_DNA"/>
</dbReference>
<accession>A0ACB7XVZ1</accession>